<dbReference type="Proteomes" id="UP000016426">
    <property type="component" value="Unassembled WGS sequence"/>
</dbReference>
<organism evidence="1 2">
    <name type="scientific">Pseudogulbenkiania ferrooxidans EGD-HP2</name>
    <dbReference type="NCBI Taxonomy" id="1388764"/>
    <lineage>
        <taxon>Bacteria</taxon>
        <taxon>Pseudomonadati</taxon>
        <taxon>Pseudomonadota</taxon>
        <taxon>Betaproteobacteria</taxon>
        <taxon>Neisseriales</taxon>
        <taxon>Chromobacteriaceae</taxon>
        <taxon>Pseudogulbenkiania</taxon>
    </lineage>
</organism>
<reference evidence="1 2" key="1">
    <citation type="journal article" date="2013" name="Genome Announc.">
        <title>Genome Sequence of the Pigment-Producing Bacterium Pseudogulbenkiania ferrooxidans, Isolated from Loktak Lake.</title>
        <authorList>
            <person name="Puranik S."/>
            <person name="Talkal R."/>
            <person name="Qureshi A."/>
            <person name="Khardenavis A."/>
            <person name="Kapley A."/>
            <person name="Purohit H.J."/>
        </authorList>
    </citation>
    <scope>NUCLEOTIDE SEQUENCE [LARGE SCALE GENOMIC DNA]</scope>
    <source>
        <strain evidence="1 2">EGD-HP2</strain>
    </source>
</reference>
<proteinExistence type="predicted"/>
<protein>
    <submittedName>
        <fullName evidence="1">Uncharacterized protein</fullName>
    </submittedName>
</protein>
<evidence type="ECO:0000313" key="2">
    <source>
        <dbReference type="Proteomes" id="UP000016426"/>
    </source>
</evidence>
<accession>A0ABN0N7H6</accession>
<dbReference type="EMBL" id="AVPH01000212">
    <property type="protein sequence ID" value="ERE07190.1"/>
    <property type="molecule type" value="Genomic_DNA"/>
</dbReference>
<keyword evidence="2" id="KW-1185">Reference proteome</keyword>
<gene>
    <name evidence="1" type="ORF">O166_06400</name>
</gene>
<sequence length="51" mass="5953">MLRLEALREDLIFNESMGAALLRLNFGWLLQVIDNHMKSITICTYNIRLAM</sequence>
<evidence type="ECO:0000313" key="1">
    <source>
        <dbReference type="EMBL" id="ERE07190.1"/>
    </source>
</evidence>
<name>A0ABN0N7H6_9NEIS</name>
<comment type="caution">
    <text evidence="1">The sequence shown here is derived from an EMBL/GenBank/DDBJ whole genome shotgun (WGS) entry which is preliminary data.</text>
</comment>